<organism evidence="1 2">
    <name type="scientific">Lacinutrix gracilariae</name>
    <dbReference type="NCBI Taxonomy" id="1747198"/>
    <lineage>
        <taxon>Bacteria</taxon>
        <taxon>Pseudomonadati</taxon>
        <taxon>Bacteroidota</taxon>
        <taxon>Flavobacteriia</taxon>
        <taxon>Flavobacteriales</taxon>
        <taxon>Flavobacteriaceae</taxon>
        <taxon>Lacinutrix</taxon>
    </lineage>
</organism>
<evidence type="ECO:0000313" key="1">
    <source>
        <dbReference type="EMBL" id="MFD2543732.1"/>
    </source>
</evidence>
<comment type="caution">
    <text evidence="1">The sequence shown here is derived from an EMBL/GenBank/DDBJ whole genome shotgun (WGS) entry which is preliminary data.</text>
</comment>
<sequence length="321" mass="37036">MKSTLLRHRTILEPKQNRENNLENGNDAEVLSASMLLKAMGAEVSWGSRNEDGRKIDLICSYDHPWIIKERLIFFVQVKSGSTYGRKLENGFTLLGVAKKSAQRTSHPICLIWVERETNSTYWAYIHPFSTNVSQNYGDNHLVNPATRFDIARCQAKVIPGKSEGSGIIIKELSGTLQDKRAHSLKKYKSLKTKTIVNPNLGIVELTRVGWRHMFRKQRSSINKEKSLNLIPYLGNLLEHKPSKIYITKNEFETERGYEFRTSEYVLTYEKVQINNAGGLENTSVIIRLLEEIMWPENWQENSMLSQLIKRRLVLLSAYYK</sequence>
<proteinExistence type="predicted"/>
<reference evidence="2" key="1">
    <citation type="journal article" date="2019" name="Int. J. Syst. Evol. Microbiol.">
        <title>The Global Catalogue of Microorganisms (GCM) 10K type strain sequencing project: providing services to taxonomists for standard genome sequencing and annotation.</title>
        <authorList>
            <consortium name="The Broad Institute Genomics Platform"/>
            <consortium name="The Broad Institute Genome Sequencing Center for Infectious Disease"/>
            <person name="Wu L."/>
            <person name="Ma J."/>
        </authorList>
    </citation>
    <scope>NUCLEOTIDE SEQUENCE [LARGE SCALE GENOMIC DNA]</scope>
    <source>
        <strain evidence="2">KCTC 42808</strain>
    </source>
</reference>
<dbReference type="Proteomes" id="UP001597467">
    <property type="component" value="Unassembled WGS sequence"/>
</dbReference>
<dbReference type="RefSeq" id="WP_379905936.1">
    <property type="nucleotide sequence ID" value="NZ_JBHULM010000030.1"/>
</dbReference>
<gene>
    <name evidence="1" type="ORF">ACFSSB_15480</name>
</gene>
<accession>A0ABW5K810</accession>
<dbReference type="EMBL" id="JBHULM010000030">
    <property type="protein sequence ID" value="MFD2543732.1"/>
    <property type="molecule type" value="Genomic_DNA"/>
</dbReference>
<name>A0ABW5K810_9FLAO</name>
<keyword evidence="2" id="KW-1185">Reference proteome</keyword>
<evidence type="ECO:0000313" key="2">
    <source>
        <dbReference type="Proteomes" id="UP001597467"/>
    </source>
</evidence>
<evidence type="ECO:0008006" key="3">
    <source>
        <dbReference type="Google" id="ProtNLM"/>
    </source>
</evidence>
<protein>
    <recommendedName>
        <fullName evidence="3">DUF4365 domain-containing protein</fullName>
    </recommendedName>
</protein>